<reference evidence="13" key="1">
    <citation type="journal article" date="2023" name="Mol. Phylogenet. Evol.">
        <title>Genome-scale phylogeny and comparative genomics of the fungal order Sordariales.</title>
        <authorList>
            <person name="Hensen N."/>
            <person name="Bonometti L."/>
            <person name="Westerberg I."/>
            <person name="Brannstrom I.O."/>
            <person name="Guillou S."/>
            <person name="Cros-Aarteil S."/>
            <person name="Calhoun S."/>
            <person name="Haridas S."/>
            <person name="Kuo A."/>
            <person name="Mondo S."/>
            <person name="Pangilinan J."/>
            <person name="Riley R."/>
            <person name="LaButti K."/>
            <person name="Andreopoulos B."/>
            <person name="Lipzen A."/>
            <person name="Chen C."/>
            <person name="Yan M."/>
            <person name="Daum C."/>
            <person name="Ng V."/>
            <person name="Clum A."/>
            <person name="Steindorff A."/>
            <person name="Ohm R.A."/>
            <person name="Martin F."/>
            <person name="Silar P."/>
            <person name="Natvig D.O."/>
            <person name="Lalanne C."/>
            <person name="Gautier V."/>
            <person name="Ament-Velasquez S.L."/>
            <person name="Kruys A."/>
            <person name="Hutchinson M.I."/>
            <person name="Powell A.J."/>
            <person name="Barry K."/>
            <person name="Miller A.N."/>
            <person name="Grigoriev I.V."/>
            <person name="Debuchy R."/>
            <person name="Gladieux P."/>
            <person name="Hiltunen Thoren M."/>
            <person name="Johannesson H."/>
        </authorList>
    </citation>
    <scope>NUCLEOTIDE SEQUENCE</scope>
    <source>
        <strain evidence="13">CBS 333.67</strain>
    </source>
</reference>
<dbReference type="InterPro" id="IPR049948">
    <property type="entry name" value="Cu_Am_ox_TPQ-bd"/>
</dbReference>
<evidence type="ECO:0000259" key="12">
    <source>
        <dbReference type="Pfam" id="PF02727"/>
    </source>
</evidence>
<feature type="compositionally biased region" description="Low complexity" evidence="10">
    <location>
        <begin position="967"/>
        <end position="978"/>
    </location>
</feature>
<evidence type="ECO:0000259" key="11">
    <source>
        <dbReference type="Pfam" id="PF01179"/>
    </source>
</evidence>
<dbReference type="InterPro" id="IPR000269">
    <property type="entry name" value="Cu_amine_oxidase"/>
</dbReference>
<comment type="caution">
    <text evidence="13">The sequence shown here is derived from an EMBL/GenBank/DDBJ whole genome shotgun (WGS) entry which is preliminary data.</text>
</comment>
<comment type="similarity">
    <text evidence="2 9">Belongs to the copper/topaquinone oxidase family.</text>
</comment>
<dbReference type="InterPro" id="IPR015800">
    <property type="entry name" value="Cu_amine_oxidase_N2"/>
</dbReference>
<name>A0AAJ0GTM8_9PEZI</name>
<dbReference type="AlphaFoldDB" id="A0AAJ0GTM8"/>
<dbReference type="Gene3D" id="3.10.450.40">
    <property type="match status" value="2"/>
</dbReference>
<feature type="region of interest" description="Disordered" evidence="10">
    <location>
        <begin position="1036"/>
        <end position="1110"/>
    </location>
</feature>
<dbReference type="SUPFAM" id="SSF49998">
    <property type="entry name" value="Amine oxidase catalytic domain"/>
    <property type="match status" value="1"/>
</dbReference>
<dbReference type="InterPro" id="IPR016182">
    <property type="entry name" value="Cu_amine_oxidase_N-reg"/>
</dbReference>
<evidence type="ECO:0000256" key="9">
    <source>
        <dbReference type="RuleBase" id="RU000672"/>
    </source>
</evidence>
<dbReference type="PANTHER" id="PTHR10638:SF33">
    <property type="entry name" value="AMINE OXIDASE"/>
    <property type="match status" value="1"/>
</dbReference>
<sequence>MNGAAGSGAQPRAHPLGPLTAQEITHSTGLIQGCWPNNVECHFKVVTLLEPAKAELVPYLAAERRGDDPRSIDRRVFVVYYIRGTHNLHEAVVNLTTGKVEANAKLGPFQHPNGDGEEIVEVEKALLAHPAVQVELAKLGLPQGTVVVADPWIYGSDGVKQGGFSDEKRAMQCFLYMRDPNNPSEPDSNHYAFPLPVSPVVDPITMELIRIDTLPTGLDENVKSLAPWQPVKASEYIPESQSLRTDLKPLRVVQPEGASFTVENFSELGRLIRWQKWDFKVGFNQREGMVLYDVHYDNKPLFYRLSLSDMCIPYADPRHPFHRKAAFDLGDVGAGIMANNLQLGCDCLGSIYYIGGVLADSHGKPVDMPNVICVHEQDAGILWKHTNYRTNRAVVVRNRELVLQTILTVSNYEYILSFVFNTAGDLAYEARATGILSTQALDLDLTETPHPFGTVVHPGVLGGFHQHFFSLRIDPMVAGHGNSVVYDEAVAIPRDPDLNPHGVGYTVRRTEVFASGGYDLDASKNRTFKIINPAVRNPVNGAAVGYKVAIPPMQPILADADSFHHKRAEFADHSVYVTRYAEGELYAGGLYTNQSRGGTGVRSWADRGDSLAHGDPVVWVQFGINHIPRVEDFPVMPVETLRVVLRPVNFFDRNPAVDVPPGNQEVNCSVSLNRSQGDLGGKMGAMALGGEQGKLSCACASRNTINTMSQQLQTAHPTFINLPQPPSHPDTPSEIPGTPTSTTTSLSALSTTAIKDGHRGALHHRGHHHSPSTTSLEAERADRISRLTGLSNVSTLRGPVPTQHNAGSPHFNPTSVPPPAAASLTPAYFDATGQPVAATKVSTVGSASATESVGGRTTSTTEVGGEDRTTLGDEDRDEDMLTEMDSASASGYMGADVDADAMDEDMDNLTSQSVDDRMSDDGSASLVGFGEGAGSTLSGPIYHRRPLPSQGSATGSASGGWGPLERASSGLSEGAAAATPSSHHQHHGRTRIPERETGNGTETPVSQSAVRERREARMVDGVALYGVAAADNNDDVFVDTTTRGPVPAPANTRERDRQQRHPHRQQPPLSSPSEPSGRVGREKQEDEDSRAAVRSFNGTGKGRAPGEMPY</sequence>
<feature type="compositionally biased region" description="Polar residues" evidence="10">
    <location>
        <begin position="845"/>
        <end position="862"/>
    </location>
</feature>
<dbReference type="EMBL" id="JAUDZG010000004">
    <property type="protein sequence ID" value="KAK3305862.1"/>
    <property type="molecule type" value="Genomic_DNA"/>
</dbReference>
<dbReference type="EC" id="1.4.3.-" evidence="9"/>
<comment type="cofactor">
    <cofactor evidence="9">
        <name>Cu cation</name>
        <dbReference type="ChEBI" id="CHEBI:23378"/>
    </cofactor>
    <text evidence="9">Contains 1 topaquinone per subunit.</text>
</comment>
<keyword evidence="4 7" id="KW-0801">TPQ</keyword>
<feature type="region of interest" description="Disordered" evidence="10">
    <location>
        <begin position="718"/>
        <end position="747"/>
    </location>
</feature>
<keyword evidence="14" id="KW-1185">Reference proteome</keyword>
<evidence type="ECO:0000256" key="10">
    <source>
        <dbReference type="SAM" id="MobiDB-lite"/>
    </source>
</evidence>
<evidence type="ECO:0000256" key="6">
    <source>
        <dbReference type="ARBA" id="ARBA00023008"/>
    </source>
</evidence>
<feature type="compositionally biased region" description="Low complexity" evidence="10">
    <location>
        <begin position="1066"/>
        <end position="1076"/>
    </location>
</feature>
<dbReference type="RefSeq" id="XP_062721642.1">
    <property type="nucleotide sequence ID" value="XM_062864914.1"/>
</dbReference>
<dbReference type="GO" id="GO:0009308">
    <property type="term" value="P:amine metabolic process"/>
    <property type="evidence" value="ECO:0007669"/>
    <property type="project" value="UniProtKB-UniRule"/>
</dbReference>
<keyword evidence="3 9" id="KW-0479">Metal-binding</keyword>
<dbReference type="GO" id="GO:0005507">
    <property type="term" value="F:copper ion binding"/>
    <property type="evidence" value="ECO:0007669"/>
    <property type="project" value="InterPro"/>
</dbReference>
<evidence type="ECO:0000256" key="3">
    <source>
        <dbReference type="ARBA" id="ARBA00022723"/>
    </source>
</evidence>
<evidence type="ECO:0000256" key="8">
    <source>
        <dbReference type="PIRSR" id="PIRSR600269-51"/>
    </source>
</evidence>
<evidence type="ECO:0000256" key="1">
    <source>
        <dbReference type="ARBA" id="ARBA00001935"/>
    </source>
</evidence>
<feature type="region of interest" description="Disordered" evidence="10">
    <location>
        <begin position="911"/>
        <end position="1014"/>
    </location>
</feature>
<dbReference type="Pfam" id="PF01179">
    <property type="entry name" value="Cu_amine_oxid"/>
    <property type="match status" value="1"/>
</dbReference>
<reference evidence="13" key="2">
    <citation type="submission" date="2023-06" db="EMBL/GenBank/DDBJ databases">
        <authorList>
            <consortium name="Lawrence Berkeley National Laboratory"/>
            <person name="Mondo S.J."/>
            <person name="Hensen N."/>
            <person name="Bonometti L."/>
            <person name="Westerberg I."/>
            <person name="Brannstrom I.O."/>
            <person name="Guillou S."/>
            <person name="Cros-Aarteil S."/>
            <person name="Calhoun S."/>
            <person name="Haridas S."/>
            <person name="Kuo A."/>
            <person name="Pangilinan J."/>
            <person name="Riley R."/>
            <person name="Labutti K."/>
            <person name="Andreopoulos B."/>
            <person name="Lipzen A."/>
            <person name="Chen C."/>
            <person name="Yanf M."/>
            <person name="Daum C."/>
            <person name="Ng V."/>
            <person name="Clum A."/>
            <person name="Steindorff A."/>
            <person name="Ohm R."/>
            <person name="Martin F."/>
            <person name="Silar P."/>
            <person name="Natvig D."/>
            <person name="Lalanne C."/>
            <person name="Gautier V."/>
            <person name="Ament-Velasquez S.L."/>
            <person name="Kruys A."/>
            <person name="Hutchinson M.I."/>
            <person name="Powell A.J."/>
            <person name="Barry K."/>
            <person name="Miller A.N."/>
            <person name="Grigoriev I.V."/>
            <person name="Debuchy R."/>
            <person name="Gladieux P."/>
            <person name="Thoren M.H."/>
            <person name="Johannesson H."/>
        </authorList>
    </citation>
    <scope>NUCLEOTIDE SEQUENCE</scope>
    <source>
        <strain evidence="13">CBS 333.67</strain>
    </source>
</reference>
<feature type="region of interest" description="Disordered" evidence="10">
    <location>
        <begin position="760"/>
        <end position="779"/>
    </location>
</feature>
<evidence type="ECO:0000256" key="5">
    <source>
        <dbReference type="ARBA" id="ARBA00023002"/>
    </source>
</evidence>
<dbReference type="PANTHER" id="PTHR10638">
    <property type="entry name" value="COPPER AMINE OXIDASE"/>
    <property type="match status" value="1"/>
</dbReference>
<protein>
    <recommendedName>
        <fullName evidence="9">Amine oxidase</fullName>
        <ecNumber evidence="9">1.4.3.-</ecNumber>
    </recommendedName>
</protein>
<dbReference type="Pfam" id="PF02727">
    <property type="entry name" value="Cu_amine_oxidN2"/>
    <property type="match status" value="1"/>
</dbReference>
<gene>
    <name evidence="13" type="ORF">B0T15DRAFT_397629</name>
</gene>
<proteinExistence type="inferred from homology"/>
<dbReference type="PROSITE" id="PS01164">
    <property type="entry name" value="COPPER_AMINE_OXID_1"/>
    <property type="match status" value="1"/>
</dbReference>
<feature type="domain" description="Copper amine oxidase catalytic" evidence="11">
    <location>
        <begin position="251"/>
        <end position="656"/>
    </location>
</feature>
<feature type="modified residue" description="2',4',5'-topaquinone" evidence="8">
    <location>
        <position position="412"/>
    </location>
</feature>
<accession>A0AAJ0GTM8</accession>
<keyword evidence="5 9" id="KW-0560">Oxidoreductase</keyword>
<feature type="compositionally biased region" description="Polar residues" evidence="10">
    <location>
        <begin position="998"/>
        <end position="1009"/>
    </location>
</feature>
<dbReference type="SUPFAM" id="SSF54416">
    <property type="entry name" value="Amine oxidase N-terminal region"/>
    <property type="match status" value="2"/>
</dbReference>
<dbReference type="InterPro" id="IPR015798">
    <property type="entry name" value="Cu_amine_oxidase_C"/>
</dbReference>
<evidence type="ECO:0000313" key="13">
    <source>
        <dbReference type="EMBL" id="KAK3305862.1"/>
    </source>
</evidence>
<organism evidence="13 14">
    <name type="scientific">Chaetomium strumarium</name>
    <dbReference type="NCBI Taxonomy" id="1170767"/>
    <lineage>
        <taxon>Eukaryota</taxon>
        <taxon>Fungi</taxon>
        <taxon>Dikarya</taxon>
        <taxon>Ascomycota</taxon>
        <taxon>Pezizomycotina</taxon>
        <taxon>Sordariomycetes</taxon>
        <taxon>Sordariomycetidae</taxon>
        <taxon>Sordariales</taxon>
        <taxon>Chaetomiaceae</taxon>
        <taxon>Chaetomium</taxon>
    </lineage>
</organism>
<dbReference type="GeneID" id="87883743"/>
<dbReference type="Gene3D" id="2.70.98.20">
    <property type="entry name" value="Copper amine oxidase, catalytic domain"/>
    <property type="match status" value="1"/>
</dbReference>
<evidence type="ECO:0000256" key="2">
    <source>
        <dbReference type="ARBA" id="ARBA00007983"/>
    </source>
</evidence>
<feature type="active site" description="Schiff-base intermediate with substrate; via topaquinone" evidence="7">
    <location>
        <position position="412"/>
    </location>
</feature>
<comment type="PTM">
    <text evidence="8 9">Topaquinone (TPQ) is generated by copper-dependent autoxidation of a specific tyrosyl residue.</text>
</comment>
<feature type="active site" description="Proton acceptor" evidence="7">
    <location>
        <position position="328"/>
    </location>
</feature>
<feature type="compositionally biased region" description="Basic residues" evidence="10">
    <location>
        <begin position="760"/>
        <end position="770"/>
    </location>
</feature>
<feature type="domain" description="Copper amine oxidase N2-terminal" evidence="12">
    <location>
        <begin position="14"/>
        <end position="101"/>
    </location>
</feature>
<dbReference type="GO" id="GO:0008131">
    <property type="term" value="F:primary methylamine oxidase activity"/>
    <property type="evidence" value="ECO:0007669"/>
    <property type="project" value="InterPro"/>
</dbReference>
<feature type="region of interest" description="Disordered" evidence="10">
    <location>
        <begin position="845"/>
        <end position="878"/>
    </location>
</feature>
<dbReference type="InterPro" id="IPR036460">
    <property type="entry name" value="Cu_amine_oxidase_C_sf"/>
</dbReference>
<evidence type="ECO:0000256" key="4">
    <source>
        <dbReference type="ARBA" id="ARBA00022772"/>
    </source>
</evidence>
<comment type="cofactor">
    <cofactor evidence="1">
        <name>Cu cation</name>
        <dbReference type="ChEBI" id="CHEBI:23378"/>
    </cofactor>
</comment>
<dbReference type="GO" id="GO:0048038">
    <property type="term" value="F:quinone binding"/>
    <property type="evidence" value="ECO:0007669"/>
    <property type="project" value="InterPro"/>
</dbReference>
<dbReference type="Proteomes" id="UP001273166">
    <property type="component" value="Unassembled WGS sequence"/>
</dbReference>
<evidence type="ECO:0000313" key="14">
    <source>
        <dbReference type="Proteomes" id="UP001273166"/>
    </source>
</evidence>
<keyword evidence="6 9" id="KW-0186">Copper</keyword>
<evidence type="ECO:0000256" key="7">
    <source>
        <dbReference type="PIRSR" id="PIRSR600269-50"/>
    </source>
</evidence>